<feature type="transmembrane region" description="Helical" evidence="7">
    <location>
        <begin position="774"/>
        <end position="798"/>
    </location>
</feature>
<evidence type="ECO:0000256" key="7">
    <source>
        <dbReference type="SAM" id="Phobius"/>
    </source>
</evidence>
<keyword evidence="4 7" id="KW-1133">Transmembrane helix</keyword>
<dbReference type="PROSITE" id="PS50156">
    <property type="entry name" value="SSD"/>
    <property type="match status" value="1"/>
</dbReference>
<feature type="transmembrane region" description="Helical" evidence="7">
    <location>
        <begin position="630"/>
        <end position="649"/>
    </location>
</feature>
<dbReference type="Proteomes" id="UP000756387">
    <property type="component" value="Unassembled WGS sequence"/>
</dbReference>
<dbReference type="Pfam" id="PF03176">
    <property type="entry name" value="MMPL"/>
    <property type="match status" value="2"/>
</dbReference>
<proteinExistence type="predicted"/>
<dbReference type="SUPFAM" id="SSF82866">
    <property type="entry name" value="Multidrug efflux transporter AcrB transmembrane domain"/>
    <property type="match status" value="2"/>
</dbReference>
<sequence>MAEFLYRLGRASSRRAWLVLTTWLTILGLAVGAFATFGGTLTSSVTIPDTETTRVADTLAKEFPAASGGTAQVVFTTTDGEALTEEQGRAISDVLAQAADMPGVRTVIDPYAVEEQLADGRARLEKGRSQFERGERQLEQGEEQVAEARAQLRRAQRQLDAARARLDATGAPAAAYAEVDAQQEQLDAQREQLEQGAVGVEQGRAQLEEQRTVLEDSTTVTELAAGASQISEDGSTALGAVIFTDEIVEVDVDQKADVAEVFDEAEIEGVEVHGSAELLQVIPQVFGVGEAVGLAVAAVTLFVMLGTLVGAGLPLVNALVGVGVGVAGAMAFSGTVDMMSVTPVLGLMLGLAVGIDYSLFIINRHKTQMRAGMDLEESIGLANGTSGNAVVFAGATVVTALAALNITGISFLGLMGTVGAACVVIAVLVAVTLTPALLRLVGHRIVPKKQRGKVVHLTHSTTGTKPLGTGRAVLQVLLGVAALVVLALPALDMRLGLPDGSQEPEDSAPYAAYTTVEREFGPGFNGPLVLVAEYPTVLDDEAGIAAQAKIGRLLTDTEGVEAVAPIGVSKSAWLVAFQVFPTEGPNGVVTEELVRELRELGPEVGPGVEVGVAGNASGAIDVSEVLSDALPGYLTLVVGLSLVIMVLAFRSILVPLTAALGFVLSLFATFGALTAIFQWGWLSDLFGIHSPGPILSFLPVIVIGILFGLAMDYQLFLVSGMREAFVHGAPARVAVRHGFNAGRVVVTAAAIIMISVFAGFIFSHTAMIRSMGFALAFGVLVDAFVVRMLVIPGLMHLLGDAAWWMPKWLDRLVPNVDVEGAALERNHPSEAIEHDEGDPTYA</sequence>
<evidence type="ECO:0000256" key="3">
    <source>
        <dbReference type="ARBA" id="ARBA00022692"/>
    </source>
</evidence>
<evidence type="ECO:0000313" key="10">
    <source>
        <dbReference type="Proteomes" id="UP000756387"/>
    </source>
</evidence>
<feature type="domain" description="SSD" evidence="8">
    <location>
        <begin position="311"/>
        <end position="440"/>
    </location>
</feature>
<evidence type="ECO:0000256" key="4">
    <source>
        <dbReference type="ARBA" id="ARBA00022989"/>
    </source>
</evidence>
<evidence type="ECO:0000259" key="8">
    <source>
        <dbReference type="PROSITE" id="PS50156"/>
    </source>
</evidence>
<dbReference type="EMBL" id="JADCSA010000003">
    <property type="protein sequence ID" value="MBE7323929.1"/>
    <property type="molecule type" value="Genomic_DNA"/>
</dbReference>
<keyword evidence="5 7" id="KW-0472">Membrane</keyword>
<keyword evidence="3 7" id="KW-0812">Transmembrane</keyword>
<reference evidence="9 10" key="1">
    <citation type="submission" date="2020-10" db="EMBL/GenBank/DDBJ databases">
        <title>Nocardioides sp. isolated from sludge.</title>
        <authorList>
            <person name="Zhang X."/>
        </authorList>
    </citation>
    <scope>NUCLEOTIDE SEQUENCE [LARGE SCALE GENOMIC DNA]</scope>
    <source>
        <strain evidence="9 10">Y6</strain>
    </source>
</reference>
<dbReference type="Gene3D" id="1.20.1640.10">
    <property type="entry name" value="Multidrug efflux transporter AcrB transmembrane domain"/>
    <property type="match status" value="2"/>
</dbReference>
<feature type="transmembrane region" description="Helical" evidence="7">
    <location>
        <begin position="656"/>
        <end position="682"/>
    </location>
</feature>
<comment type="caution">
    <text evidence="9">The sequence shown here is derived from an EMBL/GenBank/DDBJ whole genome shotgun (WGS) entry which is preliminary data.</text>
</comment>
<feature type="transmembrane region" description="Helical" evidence="7">
    <location>
        <begin position="418"/>
        <end position="441"/>
    </location>
</feature>
<evidence type="ECO:0000256" key="6">
    <source>
        <dbReference type="SAM" id="Coils"/>
    </source>
</evidence>
<evidence type="ECO:0000256" key="5">
    <source>
        <dbReference type="ARBA" id="ARBA00023136"/>
    </source>
</evidence>
<evidence type="ECO:0000256" key="2">
    <source>
        <dbReference type="ARBA" id="ARBA00022475"/>
    </source>
</evidence>
<feature type="transmembrane region" description="Helical" evidence="7">
    <location>
        <begin position="312"/>
        <end position="332"/>
    </location>
</feature>
<feature type="transmembrane region" description="Helical" evidence="7">
    <location>
        <begin position="472"/>
        <end position="491"/>
    </location>
</feature>
<evidence type="ECO:0000256" key="1">
    <source>
        <dbReference type="ARBA" id="ARBA00004651"/>
    </source>
</evidence>
<dbReference type="InterPro" id="IPR000731">
    <property type="entry name" value="SSD"/>
</dbReference>
<evidence type="ECO:0000313" key="9">
    <source>
        <dbReference type="EMBL" id="MBE7323929.1"/>
    </source>
</evidence>
<keyword evidence="2" id="KW-1003">Cell membrane</keyword>
<keyword evidence="10" id="KW-1185">Reference proteome</keyword>
<accession>A0ABR9RQS5</accession>
<feature type="transmembrane region" description="Helical" evidence="7">
    <location>
        <begin position="694"/>
        <end position="718"/>
    </location>
</feature>
<protein>
    <submittedName>
        <fullName evidence="9">MMPL family transporter</fullName>
    </submittedName>
</protein>
<feature type="transmembrane region" description="Helical" evidence="7">
    <location>
        <begin position="389"/>
        <end position="412"/>
    </location>
</feature>
<keyword evidence="6" id="KW-0175">Coiled coil</keyword>
<name>A0ABR9RQS5_9ACTN</name>
<feature type="coiled-coil region" evidence="6">
    <location>
        <begin position="124"/>
        <end position="210"/>
    </location>
</feature>
<gene>
    <name evidence="9" type="ORF">IEQ44_04600</name>
</gene>
<feature type="transmembrane region" description="Helical" evidence="7">
    <location>
        <begin position="739"/>
        <end position="762"/>
    </location>
</feature>
<dbReference type="PANTHER" id="PTHR33406">
    <property type="entry name" value="MEMBRANE PROTEIN MJ1562-RELATED"/>
    <property type="match status" value="1"/>
</dbReference>
<dbReference type="RefSeq" id="WP_193637239.1">
    <property type="nucleotide sequence ID" value="NZ_JADCSA010000003.1"/>
</dbReference>
<dbReference type="PANTHER" id="PTHR33406:SF13">
    <property type="entry name" value="MEMBRANE PROTEIN YDFJ"/>
    <property type="match status" value="1"/>
</dbReference>
<dbReference type="InterPro" id="IPR004869">
    <property type="entry name" value="MMPL_dom"/>
</dbReference>
<dbReference type="InterPro" id="IPR050545">
    <property type="entry name" value="Mycobact_MmpL"/>
</dbReference>
<comment type="subcellular location">
    <subcellularLocation>
        <location evidence="1">Cell membrane</location>
        <topology evidence="1">Multi-pass membrane protein</topology>
    </subcellularLocation>
</comment>
<feature type="transmembrane region" description="Helical" evidence="7">
    <location>
        <begin position="344"/>
        <end position="363"/>
    </location>
</feature>
<organism evidence="9 10">
    <name type="scientific">Nocardioides malaquae</name>
    <dbReference type="NCBI Taxonomy" id="2773426"/>
    <lineage>
        <taxon>Bacteria</taxon>
        <taxon>Bacillati</taxon>
        <taxon>Actinomycetota</taxon>
        <taxon>Actinomycetes</taxon>
        <taxon>Propionibacteriales</taxon>
        <taxon>Nocardioidaceae</taxon>
        <taxon>Nocardioides</taxon>
    </lineage>
</organism>
<feature type="transmembrane region" description="Helical" evidence="7">
    <location>
        <begin position="285"/>
        <end position="305"/>
    </location>
</feature>